<accession>A0A915SAM0</accession>
<evidence type="ECO:0000313" key="1">
    <source>
        <dbReference type="EMBL" id="BBL45862.1"/>
    </source>
</evidence>
<proteinExistence type="predicted"/>
<keyword evidence="2" id="KW-1185">Reference proteome</keyword>
<dbReference type="Proteomes" id="UP001055553">
    <property type="component" value="Chromosome"/>
</dbReference>
<organism evidence="1 2">
    <name type="scientific">Nanobdella aerobiophila</name>
    <dbReference type="NCBI Taxonomy" id="2586965"/>
    <lineage>
        <taxon>Archaea</taxon>
        <taxon>Nanobdellota</taxon>
        <taxon>Nanobdellia</taxon>
        <taxon>Nanobdellales</taxon>
        <taxon>Nanobdellaceae</taxon>
        <taxon>Nanobdella</taxon>
    </lineage>
</organism>
<reference evidence="2" key="1">
    <citation type="journal article" date="2022" name="Int. J. Syst. Evol. Microbiol.">
        <title>Nanobdella aerobiophila gen. nov., sp. nov., a thermoacidophilic, obligate ectosymbiotic archaeon, and proposal of Nanobdellaceae fam. nov., Nanobdellales ord. nov. and Nanobdellia class. nov.</title>
        <authorList>
            <person name="Kato S."/>
            <person name="Ogasawara A."/>
            <person name="Itoh T."/>
            <person name="Sakai H.D."/>
            <person name="Shimizu M."/>
            <person name="Yuki M."/>
            <person name="Kaneko M."/>
            <person name="Takashina T."/>
            <person name="Ohkuma M."/>
        </authorList>
    </citation>
    <scope>NUCLEOTIDE SEQUENCE [LARGE SCALE GENOMIC DNA]</scope>
    <source>
        <strain evidence="2">MJ1</strain>
    </source>
</reference>
<dbReference type="EMBL" id="AP019769">
    <property type="protein sequence ID" value="BBL45862.1"/>
    <property type="molecule type" value="Genomic_DNA"/>
</dbReference>
<dbReference type="RefSeq" id="WP_258393171.1">
    <property type="nucleotide sequence ID" value="NZ_AP019769.1"/>
</dbReference>
<dbReference type="GeneID" id="74568661"/>
<dbReference type="KEGG" id="naer:MJ1_0720"/>
<dbReference type="AlphaFoldDB" id="A0A915SAM0"/>
<name>A0A915SAM0_9ARCH</name>
<sequence length="191" mass="22608">MIKNNIKKEIENNIEKYKKDIEKLYKGNIIIKGGIENLPDRAQILKKLIKNGSKNGPNTIYEAIEKKKEKIIEVVKILKEIKKEKDDIKPDYKPYYIKYFKENIEPIITDILSSIDEYNKIMSNNITVFQKTGILDHVYKDSNLKIKGEKINNQNIYKIPQFFQKQLEDIIKLRNELIQIFNEIKSTRGYI</sequence>
<protein>
    <submittedName>
        <fullName evidence="1">Uncharacterized protein</fullName>
    </submittedName>
</protein>
<evidence type="ECO:0000313" key="2">
    <source>
        <dbReference type="Proteomes" id="UP001055553"/>
    </source>
</evidence>
<gene>
    <name evidence="1" type="ORF">MJ1_0720</name>
</gene>